<comment type="caution">
    <text evidence="1">The sequence shown here is derived from an EMBL/GenBank/DDBJ whole genome shotgun (WGS) entry which is preliminary data.</text>
</comment>
<gene>
    <name evidence="1" type="ORF">GCM10011349_11820</name>
</gene>
<name>A0ABQ2JHU8_9SPHN</name>
<evidence type="ECO:0000313" key="1">
    <source>
        <dbReference type="EMBL" id="GGN45578.1"/>
    </source>
</evidence>
<protein>
    <recommendedName>
        <fullName evidence="3">DNA-binding protein</fullName>
    </recommendedName>
</protein>
<accession>A0ABQ2JHU8</accession>
<evidence type="ECO:0008006" key="3">
    <source>
        <dbReference type="Google" id="ProtNLM"/>
    </source>
</evidence>
<proteinExistence type="predicted"/>
<dbReference type="Proteomes" id="UP000605099">
    <property type="component" value="Unassembled WGS sequence"/>
</dbReference>
<dbReference type="RefSeq" id="WP_188818754.1">
    <property type="nucleotide sequence ID" value="NZ_BMLK01000004.1"/>
</dbReference>
<keyword evidence="2" id="KW-1185">Reference proteome</keyword>
<reference evidence="2" key="1">
    <citation type="journal article" date="2019" name="Int. J. Syst. Evol. Microbiol.">
        <title>The Global Catalogue of Microorganisms (GCM) 10K type strain sequencing project: providing services to taxonomists for standard genome sequencing and annotation.</title>
        <authorList>
            <consortium name="The Broad Institute Genomics Platform"/>
            <consortium name="The Broad Institute Genome Sequencing Center for Infectious Disease"/>
            <person name="Wu L."/>
            <person name="Ma J."/>
        </authorList>
    </citation>
    <scope>NUCLEOTIDE SEQUENCE [LARGE SCALE GENOMIC DNA]</scope>
    <source>
        <strain evidence="2">CGMCC 1.6784</strain>
    </source>
</reference>
<sequence length="70" mass="8113">MTDQTYLTPQELTERWRGVITVGALANWRSQRVGPPFVKFRGRVLYPMEQLQAWETVNMQLTPVVPKQPA</sequence>
<organism evidence="1 2">
    <name type="scientific">Novosphingobium indicum</name>
    <dbReference type="NCBI Taxonomy" id="462949"/>
    <lineage>
        <taxon>Bacteria</taxon>
        <taxon>Pseudomonadati</taxon>
        <taxon>Pseudomonadota</taxon>
        <taxon>Alphaproteobacteria</taxon>
        <taxon>Sphingomonadales</taxon>
        <taxon>Sphingomonadaceae</taxon>
        <taxon>Novosphingobium</taxon>
    </lineage>
</organism>
<dbReference type="EMBL" id="BMLK01000004">
    <property type="protein sequence ID" value="GGN45578.1"/>
    <property type="molecule type" value="Genomic_DNA"/>
</dbReference>
<evidence type="ECO:0000313" key="2">
    <source>
        <dbReference type="Proteomes" id="UP000605099"/>
    </source>
</evidence>